<keyword evidence="4 7" id="KW-0813">Transport</keyword>
<evidence type="ECO:0000256" key="2">
    <source>
        <dbReference type="ARBA" id="ARBA00008107"/>
    </source>
</evidence>
<dbReference type="GO" id="GO:0005737">
    <property type="term" value="C:cytoplasm"/>
    <property type="evidence" value="ECO:0007669"/>
    <property type="project" value="UniProtKB-SubCell"/>
</dbReference>
<dbReference type="AlphaFoldDB" id="A0A0W8IEF6"/>
<comment type="subunit">
    <text evidence="3 7">Homodimer.</text>
</comment>
<proteinExistence type="inferred from homology"/>
<dbReference type="InterPro" id="IPR026022">
    <property type="entry name" value="PhoU_dom"/>
</dbReference>
<dbReference type="EMBL" id="LQBL01000003">
    <property type="protein sequence ID" value="KUG58315.1"/>
    <property type="molecule type" value="Genomic_DNA"/>
</dbReference>
<evidence type="ECO:0000256" key="4">
    <source>
        <dbReference type="ARBA" id="ARBA00022448"/>
    </source>
</evidence>
<evidence type="ECO:0000313" key="10">
    <source>
        <dbReference type="Proteomes" id="UP000054837"/>
    </source>
</evidence>
<evidence type="ECO:0000259" key="8">
    <source>
        <dbReference type="Pfam" id="PF01895"/>
    </source>
</evidence>
<gene>
    <name evidence="9" type="ORF">AVL62_10340</name>
</gene>
<organism evidence="9 10">
    <name type="scientific">Serinicoccus chungangensis</name>
    <dbReference type="NCBI Taxonomy" id="767452"/>
    <lineage>
        <taxon>Bacteria</taxon>
        <taxon>Bacillati</taxon>
        <taxon>Actinomycetota</taxon>
        <taxon>Actinomycetes</taxon>
        <taxon>Micrococcales</taxon>
        <taxon>Ornithinimicrobiaceae</taxon>
        <taxon>Serinicoccus</taxon>
    </lineage>
</organism>
<comment type="subcellular location">
    <subcellularLocation>
        <location evidence="1 7">Cytoplasm</location>
    </subcellularLocation>
</comment>
<evidence type="ECO:0000256" key="6">
    <source>
        <dbReference type="ARBA" id="ARBA00022592"/>
    </source>
</evidence>
<comment type="caution">
    <text evidence="9">The sequence shown here is derived from an EMBL/GenBank/DDBJ whole genome shotgun (WGS) entry which is preliminary data.</text>
</comment>
<keyword evidence="10" id="KW-1185">Reference proteome</keyword>
<dbReference type="PANTHER" id="PTHR42930:SF3">
    <property type="entry name" value="PHOSPHATE-SPECIFIC TRANSPORT SYSTEM ACCESSORY PROTEIN PHOU"/>
    <property type="match status" value="1"/>
</dbReference>
<dbReference type="Gene3D" id="1.20.58.220">
    <property type="entry name" value="Phosphate transport system protein phou homolog 2, domain 2"/>
    <property type="match status" value="1"/>
</dbReference>
<feature type="domain" description="PhoU" evidence="8">
    <location>
        <begin position="17"/>
        <end position="103"/>
    </location>
</feature>
<dbReference type="Pfam" id="PF01895">
    <property type="entry name" value="PhoU"/>
    <property type="match status" value="2"/>
</dbReference>
<dbReference type="SUPFAM" id="SSF109755">
    <property type="entry name" value="PhoU-like"/>
    <property type="match status" value="1"/>
</dbReference>
<dbReference type="FunFam" id="1.20.58.220:FF:000004">
    <property type="entry name" value="Phosphate-specific transport system accessory protein PhoU"/>
    <property type="match status" value="1"/>
</dbReference>
<accession>A0A0W8IEF6</accession>
<sequence length="232" mass="25922">MRSAFTEELDLISGQLVQMSRLSATALRRATTSLMDTDLALAQEVISDDQLIDALRRELDNRAIDVLARQQPVATDLRQMVTALRMSSDLERSGDLARHVAKLTRLRYPAHALTDELRPTFAEMATTAEAMILRAGDIIDSKDADGAGELIRADDTMDRLHREVFRVLLEPSSPQSAQVTVDATLLSRYYERYADHAVSIALRVVYLVTGVWHDEQLPGDDDRYPGSVPRES</sequence>
<dbReference type="RefSeq" id="WP_058889992.1">
    <property type="nucleotide sequence ID" value="NZ_LQBL01000003.1"/>
</dbReference>
<feature type="domain" description="PhoU" evidence="8">
    <location>
        <begin position="122"/>
        <end position="203"/>
    </location>
</feature>
<dbReference type="InterPro" id="IPR028366">
    <property type="entry name" value="PhoU"/>
</dbReference>
<evidence type="ECO:0000256" key="3">
    <source>
        <dbReference type="ARBA" id="ARBA00011738"/>
    </source>
</evidence>
<dbReference type="GO" id="GO:0045936">
    <property type="term" value="P:negative regulation of phosphate metabolic process"/>
    <property type="evidence" value="ECO:0007669"/>
    <property type="project" value="InterPro"/>
</dbReference>
<evidence type="ECO:0000313" key="9">
    <source>
        <dbReference type="EMBL" id="KUG58315.1"/>
    </source>
</evidence>
<dbReference type="STRING" id="767452.AVL62_10340"/>
<dbReference type="NCBIfam" id="TIGR02135">
    <property type="entry name" value="phoU_full"/>
    <property type="match status" value="1"/>
</dbReference>
<dbReference type="PIRSF" id="PIRSF003107">
    <property type="entry name" value="PhoU"/>
    <property type="match status" value="1"/>
</dbReference>
<dbReference type="PANTHER" id="PTHR42930">
    <property type="entry name" value="PHOSPHATE-SPECIFIC TRANSPORT SYSTEM ACCESSORY PROTEIN PHOU"/>
    <property type="match status" value="1"/>
</dbReference>
<comment type="similarity">
    <text evidence="2 7">Belongs to the PhoU family.</text>
</comment>
<evidence type="ECO:0000256" key="1">
    <source>
        <dbReference type="ARBA" id="ARBA00004496"/>
    </source>
</evidence>
<evidence type="ECO:0000256" key="7">
    <source>
        <dbReference type="PIRNR" id="PIRNR003107"/>
    </source>
</evidence>
<dbReference type="GO" id="GO:0006817">
    <property type="term" value="P:phosphate ion transport"/>
    <property type="evidence" value="ECO:0007669"/>
    <property type="project" value="UniProtKB-KW"/>
</dbReference>
<dbReference type="InterPro" id="IPR038078">
    <property type="entry name" value="PhoU-like_sf"/>
</dbReference>
<dbReference type="GO" id="GO:0030643">
    <property type="term" value="P:intracellular phosphate ion homeostasis"/>
    <property type="evidence" value="ECO:0007669"/>
    <property type="project" value="InterPro"/>
</dbReference>
<comment type="function">
    <text evidence="7">Plays a role in the regulation of phosphate uptake.</text>
</comment>
<evidence type="ECO:0000256" key="5">
    <source>
        <dbReference type="ARBA" id="ARBA00022490"/>
    </source>
</evidence>
<name>A0A0W8IEF6_9MICO</name>
<reference evidence="9 10" key="1">
    <citation type="submission" date="2015-12" db="EMBL/GenBank/DDBJ databases">
        <title>Serinicoccus chungangenesis strain CD08_5 genome sequencing and assembly.</title>
        <authorList>
            <person name="Chander A.M."/>
            <person name="Kaur G."/>
            <person name="Nair G.R."/>
            <person name="Dhawan D.K."/>
            <person name="Kochhar R.K."/>
            <person name="Mayilraj S."/>
            <person name="Bhadada S.K."/>
        </authorList>
    </citation>
    <scope>NUCLEOTIDE SEQUENCE [LARGE SCALE GENOMIC DNA]</scope>
    <source>
        <strain evidence="9 10">CD08_5</strain>
    </source>
</reference>
<protein>
    <recommendedName>
        <fullName evidence="7">Phosphate-specific transport system accessory protein PhoU</fullName>
    </recommendedName>
</protein>
<keyword evidence="6 7" id="KW-0592">Phosphate transport</keyword>
<dbReference type="OrthoDB" id="9814256at2"/>
<dbReference type="Proteomes" id="UP000054837">
    <property type="component" value="Unassembled WGS sequence"/>
</dbReference>
<keyword evidence="5 7" id="KW-0963">Cytoplasm</keyword>